<feature type="non-terminal residue" evidence="8">
    <location>
        <position position="293"/>
    </location>
</feature>
<dbReference type="GO" id="GO:0045893">
    <property type="term" value="P:positive regulation of DNA-templated transcription"/>
    <property type="evidence" value="ECO:0007669"/>
    <property type="project" value="InterPro"/>
</dbReference>
<evidence type="ECO:0000259" key="7">
    <source>
        <dbReference type="PROSITE" id="PS50252"/>
    </source>
</evidence>
<evidence type="ECO:0000256" key="5">
    <source>
        <dbReference type="PROSITE-ProRule" id="PRU00201"/>
    </source>
</evidence>
<dbReference type="InterPro" id="IPR008967">
    <property type="entry name" value="p53-like_TF_DNA-bd_sf"/>
</dbReference>
<evidence type="ECO:0000256" key="1">
    <source>
        <dbReference type="ARBA" id="ARBA00023015"/>
    </source>
</evidence>
<feature type="compositionally biased region" description="Polar residues" evidence="6">
    <location>
        <begin position="125"/>
        <end position="136"/>
    </location>
</feature>
<evidence type="ECO:0000256" key="3">
    <source>
        <dbReference type="ARBA" id="ARBA00023163"/>
    </source>
</evidence>
<feature type="compositionally biased region" description="Polar residues" evidence="6">
    <location>
        <begin position="143"/>
        <end position="159"/>
    </location>
</feature>
<evidence type="ECO:0000256" key="6">
    <source>
        <dbReference type="SAM" id="MobiDB-lite"/>
    </source>
</evidence>
<evidence type="ECO:0000256" key="2">
    <source>
        <dbReference type="ARBA" id="ARBA00023125"/>
    </source>
</evidence>
<dbReference type="InterPro" id="IPR001699">
    <property type="entry name" value="TF_T-box"/>
</dbReference>
<dbReference type="GO" id="GO:0001708">
    <property type="term" value="P:cell fate specification"/>
    <property type="evidence" value="ECO:0007669"/>
    <property type="project" value="TreeGrafter"/>
</dbReference>
<evidence type="ECO:0000313" key="8">
    <source>
        <dbReference type="EMBL" id="ADT64674.1"/>
    </source>
</evidence>
<dbReference type="GO" id="GO:0005634">
    <property type="term" value="C:nucleus"/>
    <property type="evidence" value="ECO:0007669"/>
    <property type="project" value="UniProtKB-SubCell"/>
</dbReference>
<accession>E7CWN1</accession>
<dbReference type="PROSITE" id="PS50252">
    <property type="entry name" value="TBOX_3"/>
    <property type="match status" value="1"/>
</dbReference>
<evidence type="ECO:0000256" key="4">
    <source>
        <dbReference type="ARBA" id="ARBA00023242"/>
    </source>
</evidence>
<comment type="subcellular location">
    <subcellularLocation>
        <location evidence="5">Nucleus</location>
    </subcellularLocation>
</comment>
<dbReference type="Pfam" id="PF00907">
    <property type="entry name" value="T-box"/>
    <property type="match status" value="1"/>
</dbReference>
<feature type="region of interest" description="Disordered" evidence="6">
    <location>
        <begin position="174"/>
        <end position="197"/>
    </location>
</feature>
<dbReference type="SUPFAM" id="SSF49417">
    <property type="entry name" value="p53-like transcription factors"/>
    <property type="match status" value="1"/>
</dbReference>
<feature type="region of interest" description="Disordered" evidence="6">
    <location>
        <begin position="113"/>
        <end position="162"/>
    </location>
</feature>
<dbReference type="GO" id="GO:0000981">
    <property type="term" value="F:DNA-binding transcription factor activity, RNA polymerase II-specific"/>
    <property type="evidence" value="ECO:0007669"/>
    <property type="project" value="TreeGrafter"/>
</dbReference>
<dbReference type="AlphaFoldDB" id="E7CWN1"/>
<keyword evidence="1" id="KW-0805">Transcription regulation</keyword>
<name>E7CWN1_EPHMU</name>
<dbReference type="InterPro" id="IPR046360">
    <property type="entry name" value="T-box_DNA-bd"/>
</dbReference>
<dbReference type="SMART" id="SM00425">
    <property type="entry name" value="TBOX"/>
    <property type="match status" value="1"/>
</dbReference>
<keyword evidence="4 5" id="KW-0539">Nucleus</keyword>
<reference evidence="8" key="1">
    <citation type="journal article" date="2010" name="Dev. Genes Evol.">
        <title>Expansion, diversification, and expression of T-box family genes in Porifera.</title>
        <authorList>
            <person name="Holstien K."/>
            <person name="Rivera A."/>
            <person name="Windsor P."/>
            <person name="Ding S."/>
            <person name="Leys S.P."/>
            <person name="Hill M."/>
            <person name="Hill A."/>
        </authorList>
    </citation>
    <scope>NUCLEOTIDE SEQUENCE</scope>
</reference>
<dbReference type="EMBL" id="HM778025">
    <property type="protein sequence ID" value="ADT64674.1"/>
    <property type="molecule type" value="mRNA"/>
</dbReference>
<feature type="compositionally biased region" description="Polar residues" evidence="6">
    <location>
        <begin position="179"/>
        <end position="197"/>
    </location>
</feature>
<dbReference type="Gene3D" id="2.60.40.820">
    <property type="entry name" value="Transcription factor, T-box"/>
    <property type="match status" value="1"/>
</dbReference>
<dbReference type="InterPro" id="IPR036960">
    <property type="entry name" value="T-box_sf"/>
</dbReference>
<comment type="caution">
    <text evidence="5">Lacks conserved residue(s) required for the propagation of feature annotation.</text>
</comment>
<protein>
    <submittedName>
        <fullName evidence="8">TbxPor</fullName>
    </submittedName>
</protein>
<dbReference type="GO" id="GO:0000785">
    <property type="term" value="C:chromatin"/>
    <property type="evidence" value="ECO:0007669"/>
    <property type="project" value="TreeGrafter"/>
</dbReference>
<dbReference type="PANTHER" id="PTHR11267">
    <property type="entry name" value="T-BOX PROTEIN-RELATED"/>
    <property type="match status" value="1"/>
</dbReference>
<keyword evidence="2 5" id="KW-0238">DNA-binding</keyword>
<dbReference type="PANTHER" id="PTHR11267:SF181">
    <property type="entry name" value="OPTOMOTOR-BLIND PROTEIN"/>
    <property type="match status" value="1"/>
</dbReference>
<keyword evidence="3" id="KW-0804">Transcription</keyword>
<dbReference type="GO" id="GO:0000978">
    <property type="term" value="F:RNA polymerase II cis-regulatory region sequence-specific DNA binding"/>
    <property type="evidence" value="ECO:0007669"/>
    <property type="project" value="InterPro"/>
</dbReference>
<proteinExistence type="evidence at transcript level"/>
<feature type="domain" description="T-box" evidence="7">
    <location>
        <begin position="22"/>
        <end position="113"/>
    </location>
</feature>
<organism evidence="8">
    <name type="scientific">Ephydatia muelleri</name>
    <name type="common">Mueller's freshwater sponge</name>
    <name type="synonym">Spongilla muelleri</name>
    <dbReference type="NCBI Taxonomy" id="6052"/>
    <lineage>
        <taxon>Eukaryota</taxon>
        <taxon>Metazoa</taxon>
        <taxon>Porifera</taxon>
        <taxon>Demospongiae</taxon>
        <taxon>Heteroscleromorpha</taxon>
        <taxon>Spongillida</taxon>
        <taxon>Spongillidae</taxon>
        <taxon>Ephydatia</taxon>
    </lineage>
</organism>
<sequence>MLRRGVFPHATLHPPRLPCTWGSHWMNTVVSFYKLKLTNNQLDKQGHIIVSSMHNYQPRLHLVESADISNLSWERFNTFVFPETQFITVTAYQNDKITQLKIDNNPFAKGFRSPFSRCRTRHNSNQRCTLPSTSDSGADESNPPLTTAPQDLVFNTSPDQKGISGLKRTLQYEEHEHASNWSKHARQSPQVSSEGGNITNLSFAAHPQLITMPAQGIQSTLSGGQMGRFLILYSIPPTSHLPQFPNGTLLQQSSLLSGTTVDPQQLNISGPQIVQAAPTNGLNYATMAQPFLV</sequence>
<dbReference type="PRINTS" id="PR00937">
    <property type="entry name" value="TBOX"/>
</dbReference>
<reference evidence="8" key="2">
    <citation type="submission" date="2010-07" db="EMBL/GenBank/DDBJ databases">
        <authorList>
            <person name="Hill A.L."/>
            <person name="Holstien K."/>
            <person name="Rivera A."/>
            <person name="Windsor P."/>
            <person name="Ding S."/>
            <person name="Leys S.P."/>
            <person name="Hill M.S."/>
        </authorList>
    </citation>
    <scope>NUCLEOTIDE SEQUENCE</scope>
</reference>